<comment type="similarity">
    <text evidence="8">Belongs to the Bfd family.</text>
</comment>
<name>A0ABR7JSH0_9FIRM</name>
<keyword evidence="6" id="KW-0411">Iron-sulfur</keyword>
<evidence type="ECO:0000256" key="5">
    <source>
        <dbReference type="ARBA" id="ARBA00023004"/>
    </source>
</evidence>
<dbReference type="PANTHER" id="PTHR37424:SF1">
    <property type="entry name" value="BACTERIOFERRITIN-ASSOCIATED FERREDOXIN"/>
    <property type="match status" value="1"/>
</dbReference>
<keyword evidence="5" id="KW-0408">Iron</keyword>
<organism evidence="10 11">
    <name type="scientific">Romboutsia faecis</name>
    <dbReference type="NCBI Taxonomy" id="2764597"/>
    <lineage>
        <taxon>Bacteria</taxon>
        <taxon>Bacillati</taxon>
        <taxon>Bacillota</taxon>
        <taxon>Clostridia</taxon>
        <taxon>Peptostreptococcales</taxon>
        <taxon>Peptostreptococcaceae</taxon>
        <taxon>Romboutsia</taxon>
    </lineage>
</organism>
<dbReference type="InterPro" id="IPR007419">
    <property type="entry name" value="BFD-like_2Fe2S-bd_dom"/>
</dbReference>
<evidence type="ECO:0000313" key="11">
    <source>
        <dbReference type="Proteomes" id="UP000609849"/>
    </source>
</evidence>
<evidence type="ECO:0000256" key="4">
    <source>
        <dbReference type="ARBA" id="ARBA00022982"/>
    </source>
</evidence>
<evidence type="ECO:0000256" key="1">
    <source>
        <dbReference type="ARBA" id="ARBA00022448"/>
    </source>
</evidence>
<keyword evidence="11" id="KW-1185">Reference proteome</keyword>
<evidence type="ECO:0000256" key="3">
    <source>
        <dbReference type="ARBA" id="ARBA00022723"/>
    </source>
</evidence>
<gene>
    <name evidence="10" type="ORF">H8923_13960</name>
</gene>
<feature type="domain" description="BFD-like [2Fe-2S]-binding" evidence="9">
    <location>
        <begin position="50"/>
        <end position="96"/>
    </location>
</feature>
<dbReference type="Pfam" id="PF04324">
    <property type="entry name" value="Fer2_BFD"/>
    <property type="match status" value="1"/>
</dbReference>
<keyword evidence="3" id="KW-0479">Metal-binding</keyword>
<keyword evidence="2" id="KW-0001">2Fe-2S</keyword>
<evidence type="ECO:0000256" key="8">
    <source>
        <dbReference type="ARBA" id="ARBA00046332"/>
    </source>
</evidence>
<reference evidence="10 11" key="1">
    <citation type="submission" date="2020-08" db="EMBL/GenBank/DDBJ databases">
        <authorList>
            <person name="Liu C."/>
            <person name="Sun Q."/>
        </authorList>
    </citation>
    <scope>NUCLEOTIDE SEQUENCE [LARGE SCALE GENOMIC DNA]</scope>
    <source>
        <strain evidence="10 11">NSJ-18</strain>
    </source>
</reference>
<evidence type="ECO:0000256" key="7">
    <source>
        <dbReference type="ARBA" id="ARBA00039386"/>
    </source>
</evidence>
<dbReference type="Proteomes" id="UP000609849">
    <property type="component" value="Unassembled WGS sequence"/>
</dbReference>
<dbReference type="EMBL" id="JACRWE010000008">
    <property type="protein sequence ID" value="MBC5997863.1"/>
    <property type="molecule type" value="Genomic_DNA"/>
</dbReference>
<evidence type="ECO:0000313" key="10">
    <source>
        <dbReference type="EMBL" id="MBC5997863.1"/>
    </source>
</evidence>
<protein>
    <recommendedName>
        <fullName evidence="7">Bacterioferritin-associated ferredoxin</fullName>
    </recommendedName>
</protein>
<evidence type="ECO:0000259" key="9">
    <source>
        <dbReference type="Pfam" id="PF04324"/>
    </source>
</evidence>
<dbReference type="PANTHER" id="PTHR37424">
    <property type="entry name" value="BACTERIOFERRITIN-ASSOCIATED FERREDOXIN"/>
    <property type="match status" value="1"/>
</dbReference>
<keyword evidence="1" id="KW-0813">Transport</keyword>
<dbReference type="InterPro" id="IPR052371">
    <property type="entry name" value="BFD-associated_ferredoxin"/>
</dbReference>
<evidence type="ECO:0000256" key="6">
    <source>
        <dbReference type="ARBA" id="ARBA00023014"/>
    </source>
</evidence>
<accession>A0ABR7JSH0</accession>
<dbReference type="InterPro" id="IPR041854">
    <property type="entry name" value="BFD-like_2Fe2S-bd_dom_sf"/>
</dbReference>
<sequence>MAIITDDYIKIRNAMANGARTIEDIENMTNITVEDDNHAKEIQSILENACRCKNVSIEEVVNAVKNGADTVEKVSNATSAGTGCGRCKGLINNIIDNKR</sequence>
<dbReference type="RefSeq" id="WP_153972553.1">
    <property type="nucleotide sequence ID" value="NZ_JACRWE010000008.1"/>
</dbReference>
<dbReference type="Gene3D" id="1.10.10.1100">
    <property type="entry name" value="BFD-like [2Fe-2S]-binding domain"/>
    <property type="match status" value="1"/>
</dbReference>
<keyword evidence="4" id="KW-0249">Electron transport</keyword>
<proteinExistence type="inferred from homology"/>
<comment type="caution">
    <text evidence="10">The sequence shown here is derived from an EMBL/GenBank/DDBJ whole genome shotgun (WGS) entry which is preliminary data.</text>
</comment>
<evidence type="ECO:0000256" key="2">
    <source>
        <dbReference type="ARBA" id="ARBA00022714"/>
    </source>
</evidence>